<evidence type="ECO:0000259" key="3">
    <source>
        <dbReference type="PROSITE" id="PS51156"/>
    </source>
</evidence>
<dbReference type="Proteomes" id="UP000193380">
    <property type="component" value="Unassembled WGS sequence"/>
</dbReference>
<reference evidence="4" key="1">
    <citation type="journal article" date="2014" name="Nat. Commun.">
        <title>The rainbow trout genome provides novel insights into evolution after whole-genome duplication in vertebrates.</title>
        <authorList>
            <person name="Berthelot C."/>
            <person name="Brunet F."/>
            <person name="Chalopin D."/>
            <person name="Juanchich A."/>
            <person name="Bernard M."/>
            <person name="Noel B."/>
            <person name="Bento P."/>
            <person name="Da Silva C."/>
            <person name="Labadie K."/>
            <person name="Alberti A."/>
            <person name="Aury J.M."/>
            <person name="Louis A."/>
            <person name="Dehais P."/>
            <person name="Bardou P."/>
            <person name="Montfort J."/>
            <person name="Klopp C."/>
            <person name="Cabau C."/>
            <person name="Gaspin C."/>
            <person name="Thorgaard G.H."/>
            <person name="Boussaha M."/>
            <person name="Quillet E."/>
            <person name="Guyomard R."/>
            <person name="Galiana D."/>
            <person name="Bobe J."/>
            <person name="Volff J.N."/>
            <person name="Genet C."/>
            <person name="Wincker P."/>
            <person name="Jaillon O."/>
            <person name="Roest Crollius H."/>
            <person name="Guiguen Y."/>
        </authorList>
    </citation>
    <scope>NUCLEOTIDE SEQUENCE [LARGE SCALE GENOMIC DNA]</scope>
</reference>
<proteinExistence type="predicted"/>
<dbReference type="PaxDb" id="8022-A0A060Z641"/>
<reference evidence="4" key="2">
    <citation type="submission" date="2014-03" db="EMBL/GenBank/DDBJ databases">
        <authorList>
            <person name="Genoscope - CEA"/>
        </authorList>
    </citation>
    <scope>NUCLEOTIDE SEQUENCE</scope>
</reference>
<dbReference type="STRING" id="8022.A0A060Z641"/>
<feature type="domain" description="ELM2" evidence="3">
    <location>
        <begin position="39"/>
        <end position="96"/>
    </location>
</feature>
<evidence type="ECO:0000313" key="4">
    <source>
        <dbReference type="EMBL" id="CDQ99573.1"/>
    </source>
</evidence>
<evidence type="ECO:0000256" key="1">
    <source>
        <dbReference type="ARBA" id="ARBA00023242"/>
    </source>
</evidence>
<dbReference type="InterPro" id="IPR000949">
    <property type="entry name" value="ELM2_dom"/>
</dbReference>
<organism evidence="4 5">
    <name type="scientific">Oncorhynchus mykiss</name>
    <name type="common">Rainbow trout</name>
    <name type="synonym">Salmo gairdneri</name>
    <dbReference type="NCBI Taxonomy" id="8022"/>
    <lineage>
        <taxon>Eukaryota</taxon>
        <taxon>Metazoa</taxon>
        <taxon>Chordata</taxon>
        <taxon>Craniata</taxon>
        <taxon>Vertebrata</taxon>
        <taxon>Euteleostomi</taxon>
        <taxon>Actinopterygii</taxon>
        <taxon>Neopterygii</taxon>
        <taxon>Teleostei</taxon>
        <taxon>Protacanthopterygii</taxon>
        <taxon>Salmoniformes</taxon>
        <taxon>Salmonidae</taxon>
        <taxon>Salmoninae</taxon>
        <taxon>Oncorhynchus</taxon>
    </lineage>
</organism>
<feature type="region of interest" description="Disordered" evidence="2">
    <location>
        <begin position="1"/>
        <end position="41"/>
    </location>
</feature>
<name>A0A060Z641_ONCMY</name>
<dbReference type="Gene3D" id="4.10.1240.50">
    <property type="match status" value="1"/>
</dbReference>
<dbReference type="Pfam" id="PF01448">
    <property type="entry name" value="ELM2"/>
    <property type="match status" value="1"/>
</dbReference>
<keyword evidence="1" id="KW-0539">Nucleus</keyword>
<accession>A0A060Z641</accession>
<dbReference type="SMART" id="SM01189">
    <property type="entry name" value="ELM2"/>
    <property type="match status" value="1"/>
</dbReference>
<protein>
    <recommendedName>
        <fullName evidence="3">ELM2 domain-containing protein</fullName>
    </recommendedName>
</protein>
<sequence>MLNPRRRGTGILSSLMPPSVRERGTGGMTEEEEGYSIPPCINVGPGFQAELPCCLEREEESRTWPEESASNEELLWKPWEELGKSSVIQDQGMNLG</sequence>
<evidence type="ECO:0000313" key="5">
    <source>
        <dbReference type="Proteomes" id="UP000193380"/>
    </source>
</evidence>
<dbReference type="EMBL" id="FR948096">
    <property type="protein sequence ID" value="CDQ99573.1"/>
    <property type="molecule type" value="Genomic_DNA"/>
</dbReference>
<evidence type="ECO:0000256" key="2">
    <source>
        <dbReference type="SAM" id="MobiDB-lite"/>
    </source>
</evidence>
<gene>
    <name evidence="4" type="ORF">GSONMT00009669001</name>
</gene>
<dbReference type="AlphaFoldDB" id="A0A060Z641"/>
<dbReference type="PROSITE" id="PS51156">
    <property type="entry name" value="ELM2"/>
    <property type="match status" value="1"/>
</dbReference>